<sequence length="135" mass="15496">MYLFRGVFRMMKSLLVKDTEGKEVRRIIFIGDWAGLDITQVTHAPTIRFCVDLVRSYLDFLTQMIGRFIGINVSYPAEVAFQLVRPFLGGVFERVDLFGTNKAKWSAVLRKLLPQETIPTWYGGSQNFKPLQVFG</sequence>
<dbReference type="AlphaFoldDB" id="A0A8J2JAG6"/>
<dbReference type="EMBL" id="CAJVCH010029903">
    <property type="protein sequence ID" value="CAG7707989.1"/>
    <property type="molecule type" value="Genomic_DNA"/>
</dbReference>
<evidence type="ECO:0000259" key="1">
    <source>
        <dbReference type="PROSITE" id="PS50191"/>
    </source>
</evidence>
<evidence type="ECO:0000313" key="3">
    <source>
        <dbReference type="Proteomes" id="UP000708208"/>
    </source>
</evidence>
<feature type="domain" description="CRAL-TRIO" evidence="1">
    <location>
        <begin position="1"/>
        <end position="130"/>
    </location>
</feature>
<dbReference type="PROSITE" id="PS50191">
    <property type="entry name" value="CRAL_TRIO"/>
    <property type="match status" value="1"/>
</dbReference>
<proteinExistence type="predicted"/>
<gene>
    <name evidence="2" type="ORF">AFUS01_LOCUS4753</name>
</gene>
<dbReference type="Proteomes" id="UP000708208">
    <property type="component" value="Unassembled WGS sequence"/>
</dbReference>
<reference evidence="2" key="1">
    <citation type="submission" date="2021-06" db="EMBL/GenBank/DDBJ databases">
        <authorList>
            <person name="Hodson N. C."/>
            <person name="Mongue J. A."/>
            <person name="Jaron S. K."/>
        </authorList>
    </citation>
    <scope>NUCLEOTIDE SEQUENCE</scope>
</reference>
<protein>
    <recommendedName>
        <fullName evidence="1">CRAL-TRIO domain-containing protein</fullName>
    </recommendedName>
</protein>
<dbReference type="Pfam" id="PF00650">
    <property type="entry name" value="CRAL_TRIO"/>
    <property type="match status" value="1"/>
</dbReference>
<dbReference type="InterPro" id="IPR001251">
    <property type="entry name" value="CRAL-TRIO_dom"/>
</dbReference>
<evidence type="ECO:0000313" key="2">
    <source>
        <dbReference type="EMBL" id="CAG7707989.1"/>
    </source>
</evidence>
<comment type="caution">
    <text evidence="2">The sequence shown here is derived from an EMBL/GenBank/DDBJ whole genome shotgun (WGS) entry which is preliminary data.</text>
</comment>
<accession>A0A8J2JAG6</accession>
<keyword evidence="3" id="KW-1185">Reference proteome</keyword>
<name>A0A8J2JAG6_9HEXA</name>
<organism evidence="2 3">
    <name type="scientific">Allacma fusca</name>
    <dbReference type="NCBI Taxonomy" id="39272"/>
    <lineage>
        <taxon>Eukaryota</taxon>
        <taxon>Metazoa</taxon>
        <taxon>Ecdysozoa</taxon>
        <taxon>Arthropoda</taxon>
        <taxon>Hexapoda</taxon>
        <taxon>Collembola</taxon>
        <taxon>Symphypleona</taxon>
        <taxon>Sminthuridae</taxon>
        <taxon>Allacma</taxon>
    </lineage>
</organism>